<evidence type="ECO:0000256" key="1">
    <source>
        <dbReference type="SAM" id="MobiDB-lite"/>
    </source>
</evidence>
<reference evidence="2" key="1">
    <citation type="submission" date="2021-10" db="EMBL/GenBank/DDBJ databases">
        <authorList>
            <person name="Piombo E."/>
        </authorList>
    </citation>
    <scope>NUCLEOTIDE SEQUENCE</scope>
</reference>
<dbReference type="EMBL" id="CABFOC020000013">
    <property type="protein sequence ID" value="CAH0045671.1"/>
    <property type="molecule type" value="Genomic_DNA"/>
</dbReference>
<protein>
    <submittedName>
        <fullName evidence="2">Uncharacterized protein</fullName>
    </submittedName>
</protein>
<proteinExistence type="predicted"/>
<feature type="compositionally biased region" description="Basic residues" evidence="1">
    <location>
        <begin position="246"/>
        <end position="261"/>
    </location>
</feature>
<comment type="caution">
    <text evidence="2">The sequence shown here is derived from an EMBL/GenBank/DDBJ whole genome shotgun (WGS) entry which is preliminary data.</text>
</comment>
<name>A0A9N9YUP6_9HYPO</name>
<sequence length="287" mass="32170">MAVHHNHELPPGQMKAYSEVIRVACETHGLFKNDDDMVQYIKPLLEAQNKALRQEFYMTHTYNINIDRTSMETNTPPTVPPHTSHGGQPTTIGPSQSNDPTIILDQATRQFINIKPPGSTEWQGMCALNCQQTINFISVEAMRRRRLPVKNGGQYECAWEVDGVTRIGIFKAVSHLGADVAFGVDWLDDCPTPATAVSIETTPHSPSNPLAGTDIATDQRSKPSGQLSTDDHAARPESQGGYGNTRHQKQKHQGAPRRQRGHMRWLILGRRWFSALRKQEPRDKVQH</sequence>
<keyword evidence="3" id="KW-1185">Reference proteome</keyword>
<organism evidence="2 3">
    <name type="scientific">Clonostachys solani</name>
    <dbReference type="NCBI Taxonomy" id="160281"/>
    <lineage>
        <taxon>Eukaryota</taxon>
        <taxon>Fungi</taxon>
        <taxon>Dikarya</taxon>
        <taxon>Ascomycota</taxon>
        <taxon>Pezizomycotina</taxon>
        <taxon>Sordariomycetes</taxon>
        <taxon>Hypocreomycetidae</taxon>
        <taxon>Hypocreales</taxon>
        <taxon>Bionectriaceae</taxon>
        <taxon>Clonostachys</taxon>
    </lineage>
</organism>
<feature type="region of interest" description="Disordered" evidence="1">
    <location>
        <begin position="197"/>
        <end position="261"/>
    </location>
</feature>
<feature type="compositionally biased region" description="Polar residues" evidence="1">
    <location>
        <begin position="85"/>
        <end position="94"/>
    </location>
</feature>
<feature type="region of interest" description="Disordered" evidence="1">
    <location>
        <begin position="72"/>
        <end position="94"/>
    </location>
</feature>
<evidence type="ECO:0000313" key="2">
    <source>
        <dbReference type="EMBL" id="CAH0045671.1"/>
    </source>
</evidence>
<accession>A0A9N9YUP6</accession>
<gene>
    <name evidence="2" type="ORF">CSOL1703_00012299</name>
</gene>
<feature type="compositionally biased region" description="Polar residues" evidence="1">
    <location>
        <begin position="198"/>
        <end position="228"/>
    </location>
</feature>
<evidence type="ECO:0000313" key="3">
    <source>
        <dbReference type="Proteomes" id="UP000775872"/>
    </source>
</evidence>
<dbReference type="OrthoDB" id="5149734at2759"/>
<dbReference type="Proteomes" id="UP000775872">
    <property type="component" value="Unassembled WGS sequence"/>
</dbReference>
<dbReference type="AlphaFoldDB" id="A0A9N9YUP6"/>